<gene>
    <name evidence="4" type="ORF">EST38_g6928</name>
</gene>
<protein>
    <recommendedName>
        <fullName evidence="3">Spc7 kinetochore protein domain-containing protein</fullName>
    </recommendedName>
</protein>
<dbReference type="OrthoDB" id="5592879at2759"/>
<evidence type="ECO:0000256" key="2">
    <source>
        <dbReference type="SAM" id="MobiDB-lite"/>
    </source>
</evidence>
<dbReference type="InterPro" id="IPR013253">
    <property type="entry name" value="Spc7_domain"/>
</dbReference>
<keyword evidence="5" id="KW-1185">Reference proteome</keyword>
<feature type="compositionally biased region" description="Polar residues" evidence="2">
    <location>
        <begin position="489"/>
        <end position="512"/>
    </location>
</feature>
<evidence type="ECO:0000313" key="5">
    <source>
        <dbReference type="Proteomes" id="UP000290288"/>
    </source>
</evidence>
<dbReference type="GO" id="GO:0000776">
    <property type="term" value="C:kinetochore"/>
    <property type="evidence" value="ECO:0007669"/>
    <property type="project" value="TreeGrafter"/>
</dbReference>
<feature type="region of interest" description="Disordered" evidence="2">
    <location>
        <begin position="125"/>
        <end position="187"/>
    </location>
</feature>
<organism evidence="4 5">
    <name type="scientific">Candolleomyces aberdarensis</name>
    <dbReference type="NCBI Taxonomy" id="2316362"/>
    <lineage>
        <taxon>Eukaryota</taxon>
        <taxon>Fungi</taxon>
        <taxon>Dikarya</taxon>
        <taxon>Basidiomycota</taxon>
        <taxon>Agaricomycotina</taxon>
        <taxon>Agaricomycetes</taxon>
        <taxon>Agaricomycetidae</taxon>
        <taxon>Agaricales</taxon>
        <taxon>Agaricineae</taxon>
        <taxon>Psathyrellaceae</taxon>
        <taxon>Candolleomyces</taxon>
    </lineage>
</organism>
<evidence type="ECO:0000313" key="4">
    <source>
        <dbReference type="EMBL" id="RXW18933.1"/>
    </source>
</evidence>
<dbReference type="InterPro" id="IPR033338">
    <property type="entry name" value="Spc105/Spc7"/>
</dbReference>
<comment type="caution">
    <text evidence="4">The sequence shown here is derived from an EMBL/GenBank/DDBJ whole genome shotgun (WGS) entry which is preliminary data.</text>
</comment>
<dbReference type="AlphaFoldDB" id="A0A4Q2DGN1"/>
<dbReference type="Proteomes" id="UP000290288">
    <property type="component" value="Unassembled WGS sequence"/>
</dbReference>
<feature type="region of interest" description="Disordered" evidence="2">
    <location>
        <begin position="443"/>
        <end position="744"/>
    </location>
</feature>
<dbReference type="GO" id="GO:1990758">
    <property type="term" value="P:mitotic sister chromatid biorientation"/>
    <property type="evidence" value="ECO:0007669"/>
    <property type="project" value="TreeGrafter"/>
</dbReference>
<dbReference type="Pfam" id="PF18210">
    <property type="entry name" value="Knl1_RWD_C"/>
    <property type="match status" value="1"/>
</dbReference>
<dbReference type="STRING" id="2316362.A0A4Q2DGN1"/>
<keyword evidence="1" id="KW-0175">Coiled coil</keyword>
<evidence type="ECO:0000259" key="3">
    <source>
        <dbReference type="SMART" id="SM00787"/>
    </source>
</evidence>
<feature type="compositionally biased region" description="Low complexity" evidence="2">
    <location>
        <begin position="69"/>
        <end position="79"/>
    </location>
</feature>
<feature type="compositionally biased region" description="Low complexity" evidence="2">
    <location>
        <begin position="633"/>
        <end position="645"/>
    </location>
</feature>
<dbReference type="PANTHER" id="PTHR28260:SF1">
    <property type="entry name" value="SPINDLE POLE BODY COMPONENT SPC105"/>
    <property type="match status" value="1"/>
</dbReference>
<dbReference type="GO" id="GO:0034501">
    <property type="term" value="P:protein localization to kinetochore"/>
    <property type="evidence" value="ECO:0007669"/>
    <property type="project" value="TreeGrafter"/>
</dbReference>
<evidence type="ECO:0000256" key="1">
    <source>
        <dbReference type="SAM" id="Coils"/>
    </source>
</evidence>
<sequence>MVVTKDSPNRRRSIAVAGSHGQSAAIPRRRRAYSVAPRTSLSPQAKARRLLVPRKSILKTSFTPDDAEPQPTQSTQSTQGNLDDNDVTQSMDFTQDFRAKIHDNASRKSFGRRVSFAEHAHVRVFQIPDKNQPAPQSSPSQTSSDPDPLPAPVSNENDYPQANSARRRRSSVRFSEGSDDMDMTSVMDLPPPGSAILDEEFDEFGDEGLSEDMDMEVTQVMAGNMARKRSLSMGTGRRDTLPPSAILDMSDDAPSELDQDQTQSSIADDSVISEASEAASDKSQNMEFTIPLNKSLRPPAHEDAVWLALRQATHSGDTPYEPADESLEEDYNNPNHGELELDDAVQRLMRARDSLSLQNQAGDGANLLDNQEDTVSSIGSVESENGGNHTVNLSKVLSRVSMGGNDANSRMSMGYGETTMDESEVYGDIVAMRRQSVAPRQSLLPNASAGPSSTVSQEAPPTVFRPPSPSRQPSAAESSPARPPVKQLTVPSPFSFTAQPTPSTSKQPTNNVTPSKAKPKPTFTAAFAPPSARTSPKKLQKRPLDENEADAEQPTPAKRQALAGKWLDATEPPRTEPPSPPARESAPKPRPLSPSKKSPFQSMGTQQSRQPSTSTAPSSVRKPTGYMARRKSLALAPNPASLASKSPKKPAGRMSLASAPQDAWTRFDKDAHLPKKSVRIQEDEQPEDDQEPPQDEPPAAEERSPSPTPRTPVVRIIEPESPEHGPVESSAAYDREFGEDEDMEISTPLKKTERWRENVEEGLYDEEEVEIPEISIAQFFQMTGIKFMDELTAPRRSIHPSQTPTRQPREPQDIPSSEYVVAMAIDIPQLELYTRVSRDLEAWMEKSKSVFADAEEEAAKITPELFVEYAKADEEGQAELLHQLNFIKINTRGHAKSDWYDWKLKWVEGLKMTADQAFADLESDAKKLEALSAAASEVIPDLEREYEQIMAELEREQAEVAEIEACDQDYLNELKASIAEQNIEVEALKAEVAESNDQLKWLEDRLQETDAQKREIQGSIAKAERILQIQKSSTRAEVFQLKDELESLEELHMVRVIKVSSQVFEYIYDSTFRIVIPCKNFRPVISKITISRLEHTRARAKDDFPKLSALFLECATEVLAEDEDTTVPKVIHKLNDYWTSCAQLRSHLRLLNVKYPIDIDVATSAPSSVPTFRVRATVLFPRVAGKAIVSYIFTLQTFCQWPLSIDSLDCAVDVSYGPLDRGEILKAVVDRLAQATPSDNYLFLDSCIDAQSLYN</sequence>
<accession>A0A4Q2DGN1</accession>
<feature type="compositionally biased region" description="Polar residues" evidence="2">
    <location>
        <begin position="443"/>
        <end position="459"/>
    </location>
</feature>
<proteinExistence type="predicted"/>
<dbReference type="SMART" id="SM00787">
    <property type="entry name" value="Spc7"/>
    <property type="match status" value="1"/>
</dbReference>
<dbReference type="Pfam" id="PF08317">
    <property type="entry name" value="Spc7"/>
    <property type="match status" value="1"/>
</dbReference>
<feature type="coiled-coil region" evidence="1">
    <location>
        <begin position="925"/>
        <end position="1051"/>
    </location>
</feature>
<feature type="compositionally biased region" description="Low complexity" evidence="2">
    <location>
        <begin position="513"/>
        <end position="532"/>
    </location>
</feature>
<feature type="region of interest" description="Disordered" evidence="2">
    <location>
        <begin position="1"/>
        <end position="88"/>
    </location>
</feature>
<feature type="compositionally biased region" description="Polar residues" evidence="2">
    <location>
        <begin position="600"/>
        <end position="618"/>
    </location>
</feature>
<dbReference type="EMBL" id="SDEE01000232">
    <property type="protein sequence ID" value="RXW18933.1"/>
    <property type="molecule type" value="Genomic_DNA"/>
</dbReference>
<dbReference type="GO" id="GO:0007094">
    <property type="term" value="P:mitotic spindle assembly checkpoint signaling"/>
    <property type="evidence" value="ECO:0007669"/>
    <property type="project" value="TreeGrafter"/>
</dbReference>
<feature type="domain" description="Spc7 kinetochore protein" evidence="3">
    <location>
        <begin position="761"/>
        <end position="1077"/>
    </location>
</feature>
<feature type="compositionally biased region" description="Acidic residues" evidence="2">
    <location>
        <begin position="249"/>
        <end position="259"/>
    </location>
</feature>
<feature type="region of interest" description="Disordered" evidence="2">
    <location>
        <begin position="229"/>
        <end position="285"/>
    </location>
</feature>
<feature type="compositionally biased region" description="Basic and acidic residues" evidence="2">
    <location>
        <begin position="717"/>
        <end position="726"/>
    </location>
</feature>
<feature type="compositionally biased region" description="Low complexity" evidence="2">
    <location>
        <begin position="471"/>
        <end position="480"/>
    </location>
</feature>
<dbReference type="PANTHER" id="PTHR28260">
    <property type="entry name" value="SPINDLE POLE BODY COMPONENT SPC105"/>
    <property type="match status" value="1"/>
</dbReference>
<name>A0A4Q2DGN1_9AGAR</name>
<feature type="compositionally biased region" description="Low complexity" evidence="2">
    <location>
        <begin position="132"/>
        <end position="146"/>
    </location>
</feature>
<reference evidence="4 5" key="1">
    <citation type="submission" date="2019-01" db="EMBL/GenBank/DDBJ databases">
        <title>Draft genome sequence of Psathyrella aberdarensis IHI B618.</title>
        <authorList>
            <person name="Buettner E."/>
            <person name="Kellner H."/>
        </authorList>
    </citation>
    <scope>NUCLEOTIDE SEQUENCE [LARGE SCALE GENOMIC DNA]</scope>
    <source>
        <strain evidence="4 5">IHI B618</strain>
    </source>
</reference>
<feature type="compositionally biased region" description="Polar residues" evidence="2">
    <location>
        <begin position="154"/>
        <end position="163"/>
    </location>
</feature>
<dbReference type="InterPro" id="IPR040850">
    <property type="entry name" value="Knl1_RWD_C"/>
</dbReference>
<feature type="compositionally biased region" description="Acidic residues" evidence="2">
    <location>
        <begin position="683"/>
        <end position="694"/>
    </location>
</feature>